<dbReference type="AlphaFoldDB" id="A0A1M4DWI9"/>
<dbReference type="CDD" id="cd00739">
    <property type="entry name" value="DHPS"/>
    <property type="match status" value="1"/>
</dbReference>
<organism evidence="13">
    <name type="scientific">Nonomuraea gerenzanensis</name>
    <dbReference type="NCBI Taxonomy" id="93944"/>
    <lineage>
        <taxon>Bacteria</taxon>
        <taxon>Bacillati</taxon>
        <taxon>Actinomycetota</taxon>
        <taxon>Actinomycetes</taxon>
        <taxon>Streptosporangiales</taxon>
        <taxon>Streptosporangiaceae</taxon>
        <taxon>Nonomuraea</taxon>
    </lineage>
</organism>
<evidence type="ECO:0000313" key="13">
    <source>
        <dbReference type="EMBL" id="SBO90923.1"/>
    </source>
</evidence>
<comment type="cofactor">
    <cofactor evidence="2">
        <name>Mg(2+)</name>
        <dbReference type="ChEBI" id="CHEBI:18420"/>
    </cofactor>
</comment>
<dbReference type="PROSITE" id="PS50972">
    <property type="entry name" value="PTERIN_BINDING"/>
    <property type="match status" value="1"/>
</dbReference>
<evidence type="ECO:0000256" key="10">
    <source>
        <dbReference type="ARBA" id="ARBA00022909"/>
    </source>
</evidence>
<keyword evidence="7 13" id="KW-0808">Transferase</keyword>
<dbReference type="SUPFAM" id="SSF51717">
    <property type="entry name" value="Dihydropteroate synthetase-like"/>
    <property type="match status" value="1"/>
</dbReference>
<dbReference type="Pfam" id="PF00809">
    <property type="entry name" value="Pterin_bind"/>
    <property type="match status" value="1"/>
</dbReference>
<evidence type="ECO:0000256" key="9">
    <source>
        <dbReference type="ARBA" id="ARBA00022842"/>
    </source>
</evidence>
<dbReference type="EC" id="2.5.1.15" evidence="5"/>
<comment type="pathway">
    <text evidence="3">Cofactor biosynthesis; tetrahydrofolate biosynthesis; 7,8-dihydrofolate from 2-amino-4-hydroxy-6-hydroxymethyl-7,8-dihydropteridine diphosphate and 4-aminobenzoate: step 1/2.</text>
</comment>
<dbReference type="InterPro" id="IPR045031">
    <property type="entry name" value="DHP_synth-like"/>
</dbReference>
<comment type="similarity">
    <text evidence="4">Belongs to the DHPS family.</text>
</comment>
<evidence type="ECO:0000256" key="4">
    <source>
        <dbReference type="ARBA" id="ARBA00009503"/>
    </source>
</evidence>
<comment type="catalytic activity">
    <reaction evidence="1">
        <text>(7,8-dihydropterin-6-yl)methyl diphosphate + 4-aminobenzoate = 7,8-dihydropteroate + diphosphate</text>
        <dbReference type="Rhea" id="RHEA:19949"/>
        <dbReference type="ChEBI" id="CHEBI:17836"/>
        <dbReference type="ChEBI" id="CHEBI:17839"/>
        <dbReference type="ChEBI" id="CHEBI:33019"/>
        <dbReference type="ChEBI" id="CHEBI:72950"/>
        <dbReference type="EC" id="2.5.1.15"/>
    </reaction>
</comment>
<feature type="domain" description="Pterin-binding" evidence="12">
    <location>
        <begin position="1"/>
        <end position="256"/>
    </location>
</feature>
<keyword evidence="10" id="KW-0289">Folate biosynthesis</keyword>
<dbReference type="PROSITE" id="PS00793">
    <property type="entry name" value="DHPS_2"/>
    <property type="match status" value="1"/>
</dbReference>
<dbReference type="GO" id="GO:0005829">
    <property type="term" value="C:cytosol"/>
    <property type="evidence" value="ECO:0007669"/>
    <property type="project" value="TreeGrafter"/>
</dbReference>
<dbReference type="EMBL" id="LT559118">
    <property type="protein sequence ID" value="SBO90923.1"/>
    <property type="molecule type" value="Genomic_DNA"/>
</dbReference>
<evidence type="ECO:0000256" key="3">
    <source>
        <dbReference type="ARBA" id="ARBA00004763"/>
    </source>
</evidence>
<dbReference type="InterPro" id="IPR011005">
    <property type="entry name" value="Dihydropteroate_synth-like_sf"/>
</dbReference>
<dbReference type="GO" id="GO:0046654">
    <property type="term" value="P:tetrahydrofolate biosynthetic process"/>
    <property type="evidence" value="ECO:0007669"/>
    <property type="project" value="TreeGrafter"/>
</dbReference>
<dbReference type="PANTHER" id="PTHR20941:SF1">
    <property type="entry name" value="FOLIC ACID SYNTHESIS PROTEIN FOL1"/>
    <property type="match status" value="1"/>
</dbReference>
<evidence type="ECO:0000256" key="5">
    <source>
        <dbReference type="ARBA" id="ARBA00012458"/>
    </source>
</evidence>
<evidence type="ECO:0000256" key="11">
    <source>
        <dbReference type="ARBA" id="ARBA00030193"/>
    </source>
</evidence>
<keyword evidence="8" id="KW-0479">Metal-binding</keyword>
<gene>
    <name evidence="13" type="ORF">BN4615_P437</name>
</gene>
<dbReference type="PANTHER" id="PTHR20941">
    <property type="entry name" value="FOLATE SYNTHESIS PROTEINS"/>
    <property type="match status" value="1"/>
</dbReference>
<dbReference type="GO" id="GO:0004156">
    <property type="term" value="F:dihydropteroate synthase activity"/>
    <property type="evidence" value="ECO:0007669"/>
    <property type="project" value="UniProtKB-EC"/>
</dbReference>
<reference evidence="13" key="1">
    <citation type="submission" date="2016-04" db="EMBL/GenBank/DDBJ databases">
        <authorList>
            <person name="Evans L.H."/>
            <person name="Alamgir A."/>
            <person name="Owens N."/>
            <person name="Weber N.D."/>
            <person name="Virtaneva K."/>
            <person name="Barbian K."/>
            <person name="Babar A."/>
            <person name="Rosenke K."/>
        </authorList>
    </citation>
    <scope>NUCLEOTIDE SEQUENCE</scope>
    <source>
        <strain evidence="13">Nono1</strain>
    </source>
</reference>
<sequence length="268" mass="28207">MGVVNVTPDSFSDGGLWFDAATAIEHGFELVREGADIVDVGGESTRPGAARVSMEEELARVVPVIEALSAEGVVVSVDTMRAEVAKAAVEAGAAIVNDVSGGLADPEMPRVVAATGVRYVVMHWRGHSHDMYSRAVYADVVTEVREELSKRVDLVLAEGVTQEQIVLDPGLGFAKNAEHNWAVLAGLPRLAELGFPLLVGASRKRFLGRLLADPDGTPRPFSRSDDATLAVTALAAHAGAWCVRVHEVGPNADAVRVAAAWKRAGAGT</sequence>
<evidence type="ECO:0000256" key="7">
    <source>
        <dbReference type="ARBA" id="ARBA00022679"/>
    </source>
</evidence>
<dbReference type="InterPro" id="IPR006390">
    <property type="entry name" value="DHP_synth_dom"/>
</dbReference>
<evidence type="ECO:0000259" key="12">
    <source>
        <dbReference type="PROSITE" id="PS50972"/>
    </source>
</evidence>
<dbReference type="FunFam" id="3.20.20.20:FF:000006">
    <property type="entry name" value="Dihydropteroate synthase"/>
    <property type="match status" value="1"/>
</dbReference>
<dbReference type="InterPro" id="IPR000489">
    <property type="entry name" value="Pterin-binding_dom"/>
</dbReference>
<dbReference type="Gene3D" id="3.20.20.20">
    <property type="entry name" value="Dihydropteroate synthase-like"/>
    <property type="match status" value="1"/>
</dbReference>
<dbReference type="RefSeq" id="WP_225276268.1">
    <property type="nucleotide sequence ID" value="NZ_CP084058.1"/>
</dbReference>
<dbReference type="GO" id="GO:0046872">
    <property type="term" value="F:metal ion binding"/>
    <property type="evidence" value="ECO:0007669"/>
    <property type="project" value="UniProtKB-KW"/>
</dbReference>
<dbReference type="GO" id="GO:0046656">
    <property type="term" value="P:folic acid biosynthetic process"/>
    <property type="evidence" value="ECO:0007669"/>
    <property type="project" value="UniProtKB-KW"/>
</dbReference>
<proteinExistence type="inferred from homology"/>
<evidence type="ECO:0000256" key="1">
    <source>
        <dbReference type="ARBA" id="ARBA00000012"/>
    </source>
</evidence>
<evidence type="ECO:0000256" key="2">
    <source>
        <dbReference type="ARBA" id="ARBA00001946"/>
    </source>
</evidence>
<dbReference type="NCBIfam" id="TIGR01496">
    <property type="entry name" value="DHPS"/>
    <property type="match status" value="1"/>
</dbReference>
<name>A0A1M4DWI9_9ACTN</name>
<keyword evidence="9" id="KW-0460">Magnesium</keyword>
<evidence type="ECO:0000256" key="8">
    <source>
        <dbReference type="ARBA" id="ARBA00022723"/>
    </source>
</evidence>
<protein>
    <recommendedName>
        <fullName evidence="6">Dihydropteroate synthase</fullName>
        <ecNumber evidence="5">2.5.1.15</ecNumber>
    </recommendedName>
    <alternativeName>
        <fullName evidence="11">Dihydropteroate pyrophosphorylase</fullName>
    </alternativeName>
</protein>
<evidence type="ECO:0000256" key="6">
    <source>
        <dbReference type="ARBA" id="ARBA00016919"/>
    </source>
</evidence>
<accession>A0A1M4DWI9</accession>